<evidence type="ECO:0000313" key="2">
    <source>
        <dbReference type="EMBL" id="KAF2592550.1"/>
    </source>
</evidence>
<feature type="transmembrane region" description="Helical" evidence="1">
    <location>
        <begin position="6"/>
        <end position="25"/>
    </location>
</feature>
<gene>
    <name evidence="2" type="ORF">F2Q70_00043217</name>
</gene>
<keyword evidence="1" id="KW-0812">Transmembrane</keyword>
<sequence>MLRWAHLTAGILSIVILFSLLAVFLRRWCCLRRSEDSTAHNTSSPIRRDSFQARISKLHQTSLSHQLDISDMKRRGSINNSCVSRRATGGLPSKSGLFIWTDHPALVTEAVENGWTGFGFAVHTSTRLVIAASPRPALLGLSTTAGSDDPGVVITWEVSNGSEDFTQKIKFNQVFRETVNGKNPLMLLRAALPLPGPQLICSAFPQEAYFEIILLEIIGRRGVISNVCLASVEGEKTMLFKSQGPKPVTRKKRDGENEEAILSLGLGTGGSVELSEAQLPGKFPASIGFQSDGAVYLDGIRTSIDEATPTNRGGLVPKVISDMSDINNHGEEISADTYATPMRHQFKFECLGDKLQKIENATTTMNDNWRRADKTSPAATDDNIFTSIEIYSGLVYRSNSLH</sequence>
<organism evidence="2">
    <name type="scientific">Brassica cretica</name>
    <name type="common">Mustard</name>
    <dbReference type="NCBI Taxonomy" id="69181"/>
    <lineage>
        <taxon>Eukaryota</taxon>
        <taxon>Viridiplantae</taxon>
        <taxon>Streptophyta</taxon>
        <taxon>Embryophyta</taxon>
        <taxon>Tracheophyta</taxon>
        <taxon>Spermatophyta</taxon>
        <taxon>Magnoliopsida</taxon>
        <taxon>eudicotyledons</taxon>
        <taxon>Gunneridae</taxon>
        <taxon>Pentapetalae</taxon>
        <taxon>rosids</taxon>
        <taxon>malvids</taxon>
        <taxon>Brassicales</taxon>
        <taxon>Brassicaceae</taxon>
        <taxon>Brassiceae</taxon>
        <taxon>Brassica</taxon>
    </lineage>
</organism>
<dbReference type="AlphaFoldDB" id="A0A8S9KBU8"/>
<protein>
    <submittedName>
        <fullName evidence="2">Uncharacterized protein</fullName>
    </submittedName>
</protein>
<keyword evidence="1" id="KW-0472">Membrane</keyword>
<evidence type="ECO:0000256" key="1">
    <source>
        <dbReference type="SAM" id="Phobius"/>
    </source>
</evidence>
<reference evidence="2" key="1">
    <citation type="submission" date="2019-12" db="EMBL/GenBank/DDBJ databases">
        <title>Genome sequencing and annotation of Brassica cretica.</title>
        <authorList>
            <person name="Studholme D.J."/>
            <person name="Sarris P.F."/>
        </authorList>
    </citation>
    <scope>NUCLEOTIDE SEQUENCE</scope>
    <source>
        <strain evidence="2">PFS-102/07</strain>
        <tissue evidence="2">Leaf</tissue>
    </source>
</reference>
<name>A0A8S9KBU8_BRACR</name>
<keyword evidence="1" id="KW-1133">Transmembrane helix</keyword>
<dbReference type="EMBL" id="QGKY02000164">
    <property type="protein sequence ID" value="KAF2592550.1"/>
    <property type="molecule type" value="Genomic_DNA"/>
</dbReference>
<accession>A0A8S9KBU8</accession>
<comment type="caution">
    <text evidence="2">The sequence shown here is derived from an EMBL/GenBank/DDBJ whole genome shotgun (WGS) entry which is preliminary data.</text>
</comment>
<proteinExistence type="predicted"/>